<feature type="non-terminal residue" evidence="2">
    <location>
        <position position="1"/>
    </location>
</feature>
<protein>
    <submittedName>
        <fullName evidence="2">Uncharacterized protein</fullName>
    </submittedName>
</protein>
<name>A0A6J4UI37_9BACT</name>
<feature type="region of interest" description="Disordered" evidence="1">
    <location>
        <begin position="1"/>
        <end position="53"/>
    </location>
</feature>
<dbReference type="AlphaFoldDB" id="A0A6J4UI37"/>
<gene>
    <name evidence="2" type="ORF">AVDCRST_MAG88-589</name>
</gene>
<evidence type="ECO:0000256" key="1">
    <source>
        <dbReference type="SAM" id="MobiDB-lite"/>
    </source>
</evidence>
<proteinExistence type="predicted"/>
<feature type="compositionally biased region" description="Basic residues" evidence="1">
    <location>
        <begin position="20"/>
        <end position="44"/>
    </location>
</feature>
<sequence>WWKAARRIGSLSASTSRPTPSRRRGSRPAAHRRRRSAGSSRRRATPPCSGGSRVQAGWLVRRHLLARLTGTPRECHGWA</sequence>
<dbReference type="EMBL" id="CADCWM010000198">
    <property type="protein sequence ID" value="CAA9548440.1"/>
    <property type="molecule type" value="Genomic_DNA"/>
</dbReference>
<accession>A0A6J4UI37</accession>
<feature type="non-terminal residue" evidence="2">
    <location>
        <position position="79"/>
    </location>
</feature>
<evidence type="ECO:0000313" key="2">
    <source>
        <dbReference type="EMBL" id="CAA9548440.1"/>
    </source>
</evidence>
<reference evidence="2" key="1">
    <citation type="submission" date="2020-02" db="EMBL/GenBank/DDBJ databases">
        <authorList>
            <person name="Meier V. D."/>
        </authorList>
    </citation>
    <scope>NUCLEOTIDE SEQUENCE</scope>
    <source>
        <strain evidence="2">AVDCRST_MAG88</strain>
    </source>
</reference>
<organism evidence="2">
    <name type="scientific">uncultured Thermomicrobiales bacterium</name>
    <dbReference type="NCBI Taxonomy" id="1645740"/>
    <lineage>
        <taxon>Bacteria</taxon>
        <taxon>Pseudomonadati</taxon>
        <taxon>Thermomicrobiota</taxon>
        <taxon>Thermomicrobia</taxon>
        <taxon>Thermomicrobiales</taxon>
        <taxon>environmental samples</taxon>
    </lineage>
</organism>